<dbReference type="AlphaFoldDB" id="A0A1G2SCB7"/>
<evidence type="ECO:0000313" key="3">
    <source>
        <dbReference type="Proteomes" id="UP000178817"/>
    </source>
</evidence>
<protein>
    <recommendedName>
        <fullName evidence="1">SpaA-like prealbumin fold domain-containing protein</fullName>
    </recommendedName>
</protein>
<reference evidence="2 3" key="1">
    <citation type="journal article" date="2016" name="Nat. Commun.">
        <title>Thousands of microbial genomes shed light on interconnected biogeochemical processes in an aquifer system.</title>
        <authorList>
            <person name="Anantharaman K."/>
            <person name="Brown C.T."/>
            <person name="Hug L.A."/>
            <person name="Sharon I."/>
            <person name="Castelle C.J."/>
            <person name="Probst A.J."/>
            <person name="Thomas B.C."/>
            <person name="Singh A."/>
            <person name="Wilkins M.J."/>
            <person name="Karaoz U."/>
            <person name="Brodie E.L."/>
            <person name="Williams K.H."/>
            <person name="Hubbard S.S."/>
            <person name="Banfield J.F."/>
        </authorList>
    </citation>
    <scope>NUCLEOTIDE SEQUENCE [LARGE SCALE GENOMIC DNA]</scope>
</reference>
<evidence type="ECO:0000313" key="2">
    <source>
        <dbReference type="EMBL" id="OHA82663.1"/>
    </source>
</evidence>
<accession>A0A1G2SCB7</accession>
<organism evidence="2 3">
    <name type="scientific">Candidatus Yonathbacteria bacterium RIFCSPLOWO2_01_FULL_43_27</name>
    <dbReference type="NCBI Taxonomy" id="1802726"/>
    <lineage>
        <taxon>Bacteria</taxon>
        <taxon>Candidatus Yonathiibacteriota</taxon>
    </lineage>
</organism>
<dbReference type="STRING" id="1802726.A3B07_01895"/>
<feature type="domain" description="SpaA-like prealbumin fold" evidence="1">
    <location>
        <begin position="359"/>
        <end position="447"/>
    </location>
</feature>
<comment type="caution">
    <text evidence="2">The sequence shown here is derived from an EMBL/GenBank/DDBJ whole genome shotgun (WGS) entry which is preliminary data.</text>
</comment>
<dbReference type="Proteomes" id="UP000178817">
    <property type="component" value="Unassembled WGS sequence"/>
</dbReference>
<dbReference type="Gene3D" id="2.40.160.150">
    <property type="match status" value="2"/>
</dbReference>
<sequence length="456" mass="47606">MIAVAIMAVGSTGAFLSDTELSTGNVFAAGAIDLKIDNESYYNGKVSTSTSWQLSDLSQGLLFFDFRDLKPDDEGEDTISLHVDNNDAYLCMDMTLTSNDDISSNEPELNTGDVSEDVNNTWDGELAGLLNMFWWADDGDNVYEVGEQTISDGVVSLENLATTTPYSVALADTSNNVWTPETPGAIPGGQTKYIAKAWCYGALATPGVAQDGMGHLPDASNGPLVRGTGVQCDGKTLGDESQTDGVTVDVAFRALQARNNPNFSCGGQDPRLSKLTVIKEIINDNGGNNVVSDYQLKVVGTVVTNVTSGVQTQFSAGNYVVTETGVSGYVASFSGDCNAAGQITLNPGDEKTCTITNNDLPANITLIKSVINDNGGIKELSQFPLLIDGGNVPNSTSVAVTANTPHTISETQQAGYHLVSITGSAKCPAVLGGSATLDEGEAITCTITNSDDGGAL</sequence>
<name>A0A1G2SCB7_9BACT</name>
<dbReference type="InterPro" id="IPR045826">
    <property type="entry name" value="SpaA_PFL_dom_2"/>
</dbReference>
<proteinExistence type="predicted"/>
<dbReference type="Pfam" id="PF19403">
    <property type="entry name" value="SpaA_2"/>
    <property type="match status" value="2"/>
</dbReference>
<dbReference type="EMBL" id="MHUV01000005">
    <property type="protein sequence ID" value="OHA82663.1"/>
    <property type="molecule type" value="Genomic_DNA"/>
</dbReference>
<gene>
    <name evidence="2" type="ORF">A3B07_01895</name>
</gene>
<feature type="domain" description="SpaA-like prealbumin fold" evidence="1">
    <location>
        <begin position="273"/>
        <end position="355"/>
    </location>
</feature>
<evidence type="ECO:0000259" key="1">
    <source>
        <dbReference type="Pfam" id="PF19403"/>
    </source>
</evidence>